<accession>A0AAW6ICK7</accession>
<sequence length="414" mass="46123">MILSLSGNEVEAEFVPNWSDGNFSISGVHLKNNKMTFPFTADKFWGYEIFWATNMAGAVSVEKQGNESWYSITVEENLVRVCCLEDNTSGRERTASFAIGLGKKKETVEIVQQSMPSTITFNGMEWLDRNLGAILPLTEENITHSDTYGYYYQWGRNVPFPTFGTVSIVVSDPGITIQQAHGMKEFIVSSSSSTDWYTAVSVADKTTTWEDRTGSLENPCPEGYHVPSYREYQTILPYKNSAGIGNFSNVNFKINSAEILDDTGTLYDALYVTSAKDEATIYAIKKYQTDGAYYLRLRRIKTDSGIYLRIDRLPGNAQSDFVGESADAKLSSASAIFNSATTGMETIYFPAAGRRNNKTGELVNQGINLYSWAATCWDVSSSGIYFDPLDGNTRIYCIAQARSFAQTVRCIKNY</sequence>
<dbReference type="EMBL" id="JAQQPO010000006">
    <property type="protein sequence ID" value="MDC7957836.1"/>
    <property type="molecule type" value="Genomic_DNA"/>
</dbReference>
<comment type="caution">
    <text evidence="1">The sequence shown here is derived from an EMBL/GenBank/DDBJ whole genome shotgun (WGS) entry which is preliminary data.</text>
</comment>
<organism evidence="1 2">
    <name type="scientific">Bacteroides ovatus</name>
    <dbReference type="NCBI Taxonomy" id="28116"/>
    <lineage>
        <taxon>Bacteria</taxon>
        <taxon>Pseudomonadati</taxon>
        <taxon>Bacteroidota</taxon>
        <taxon>Bacteroidia</taxon>
        <taxon>Bacteroidales</taxon>
        <taxon>Bacteroidaceae</taxon>
        <taxon>Bacteroides</taxon>
    </lineage>
</organism>
<protein>
    <recommendedName>
        <fullName evidence="3">Fibrobacter succinogenes major paralogous domain-containing protein</fullName>
    </recommendedName>
</protein>
<dbReference type="Proteomes" id="UP001215078">
    <property type="component" value="Unassembled WGS sequence"/>
</dbReference>
<gene>
    <name evidence="1" type="ORF">PQ628_06410</name>
</gene>
<proteinExistence type="predicted"/>
<evidence type="ECO:0000313" key="1">
    <source>
        <dbReference type="EMBL" id="MDC7957836.1"/>
    </source>
</evidence>
<name>A0AAW6ICK7_BACOV</name>
<dbReference type="AlphaFoldDB" id="A0AAW6ICK7"/>
<dbReference type="RefSeq" id="WP_272841515.1">
    <property type="nucleotide sequence ID" value="NZ_JAQQPO010000006.1"/>
</dbReference>
<reference evidence="1" key="1">
    <citation type="submission" date="2022-10" db="EMBL/GenBank/DDBJ databases">
        <title>Human gut microbiome strain richness.</title>
        <authorList>
            <person name="Chen-Liaw A."/>
        </authorList>
    </citation>
    <scope>NUCLEOTIDE SEQUENCE</scope>
    <source>
        <strain evidence="1">RTP21484st1_H8_RTP21484_190118</strain>
    </source>
</reference>
<evidence type="ECO:0008006" key="3">
    <source>
        <dbReference type="Google" id="ProtNLM"/>
    </source>
</evidence>
<evidence type="ECO:0000313" key="2">
    <source>
        <dbReference type="Proteomes" id="UP001215078"/>
    </source>
</evidence>